<accession>A0A3D8JSD8</accession>
<sequence>MKVLVTGANGFVGSALCDELRRREIDWRGAMRHPQPGADARVVQMPSLAPDADWMQVLDGVDVVIHTAARVHVMHDKALDPISEFRRTNTEGTIGLARQAARAGVRRFVFVSSIKVNGEQTLPGQPFVPEVTRTPSDPYGLSKYEAEEGLKALATETGIEIAIVRPPLVYGPGVGANFLSMMRWIARGVPLPLGAIDNRRSLVALDNLVDLLLMCSTHPSAANRAFLVSDGEDLSTTHLLQRLGRAMGKPARLIPVPAAALRWGSAVLGRGDIGRRLCGSLQVDASGTSRVLGWNPVIGVDAALVKVASAFLRNDRKKQEFSH</sequence>
<dbReference type="InterPro" id="IPR001509">
    <property type="entry name" value="Epimerase_deHydtase"/>
</dbReference>
<protein>
    <submittedName>
        <fullName evidence="2">NAD-dependent epimerase/dehydratase family protein</fullName>
    </submittedName>
</protein>
<reference evidence="2 3" key="1">
    <citation type="submission" date="2018-08" db="EMBL/GenBank/DDBJ databases">
        <title>Paraburkholderia sp. DHOM06 isolated from forest soil.</title>
        <authorList>
            <person name="Gao Z.-H."/>
            <person name="Qiu L.-H."/>
        </authorList>
    </citation>
    <scope>NUCLEOTIDE SEQUENCE [LARGE SCALE GENOMIC DNA]</scope>
    <source>
        <strain evidence="2 3">DHOM06</strain>
    </source>
</reference>
<evidence type="ECO:0000313" key="3">
    <source>
        <dbReference type="Proteomes" id="UP000256838"/>
    </source>
</evidence>
<dbReference type="CDD" id="cd05232">
    <property type="entry name" value="UDP_G4E_4_SDR_e"/>
    <property type="match status" value="1"/>
</dbReference>
<dbReference type="GO" id="GO:0004029">
    <property type="term" value="F:aldehyde dehydrogenase (NAD+) activity"/>
    <property type="evidence" value="ECO:0007669"/>
    <property type="project" value="TreeGrafter"/>
</dbReference>
<dbReference type="RefSeq" id="WP_115536421.1">
    <property type="nucleotide sequence ID" value="NZ_QRGA01000016.1"/>
</dbReference>
<organism evidence="2 3">
    <name type="scientific">Trinickia dinghuensis</name>
    <dbReference type="NCBI Taxonomy" id="2291023"/>
    <lineage>
        <taxon>Bacteria</taxon>
        <taxon>Pseudomonadati</taxon>
        <taxon>Pseudomonadota</taxon>
        <taxon>Betaproteobacteria</taxon>
        <taxon>Burkholderiales</taxon>
        <taxon>Burkholderiaceae</taxon>
        <taxon>Trinickia</taxon>
    </lineage>
</organism>
<dbReference type="InterPro" id="IPR051783">
    <property type="entry name" value="NAD(P)-dependent_oxidoreduct"/>
</dbReference>
<dbReference type="EMBL" id="QRGA01000016">
    <property type="protein sequence ID" value="RDU96039.1"/>
    <property type="molecule type" value="Genomic_DNA"/>
</dbReference>
<dbReference type="OrthoDB" id="9801056at2"/>
<dbReference type="AlphaFoldDB" id="A0A3D8JSD8"/>
<dbReference type="Proteomes" id="UP000256838">
    <property type="component" value="Unassembled WGS sequence"/>
</dbReference>
<proteinExistence type="predicted"/>
<dbReference type="GO" id="GO:0005737">
    <property type="term" value="C:cytoplasm"/>
    <property type="evidence" value="ECO:0007669"/>
    <property type="project" value="TreeGrafter"/>
</dbReference>
<dbReference type="PANTHER" id="PTHR48079:SF6">
    <property type="entry name" value="NAD(P)-BINDING DOMAIN-CONTAINING PROTEIN-RELATED"/>
    <property type="match status" value="1"/>
</dbReference>
<comment type="caution">
    <text evidence="2">The sequence shown here is derived from an EMBL/GenBank/DDBJ whole genome shotgun (WGS) entry which is preliminary data.</text>
</comment>
<dbReference type="Gene3D" id="3.40.50.720">
    <property type="entry name" value="NAD(P)-binding Rossmann-like Domain"/>
    <property type="match status" value="1"/>
</dbReference>
<evidence type="ECO:0000259" key="1">
    <source>
        <dbReference type="Pfam" id="PF01370"/>
    </source>
</evidence>
<dbReference type="SUPFAM" id="SSF51735">
    <property type="entry name" value="NAD(P)-binding Rossmann-fold domains"/>
    <property type="match status" value="1"/>
</dbReference>
<name>A0A3D8JSD8_9BURK</name>
<gene>
    <name evidence="2" type="ORF">DWV00_25665</name>
</gene>
<feature type="domain" description="NAD-dependent epimerase/dehydratase" evidence="1">
    <location>
        <begin position="3"/>
        <end position="222"/>
    </location>
</feature>
<evidence type="ECO:0000313" key="2">
    <source>
        <dbReference type="EMBL" id="RDU96039.1"/>
    </source>
</evidence>
<keyword evidence="3" id="KW-1185">Reference proteome</keyword>
<dbReference type="PANTHER" id="PTHR48079">
    <property type="entry name" value="PROTEIN YEEZ"/>
    <property type="match status" value="1"/>
</dbReference>
<dbReference type="InterPro" id="IPR036291">
    <property type="entry name" value="NAD(P)-bd_dom_sf"/>
</dbReference>
<dbReference type="Pfam" id="PF01370">
    <property type="entry name" value="Epimerase"/>
    <property type="match status" value="1"/>
</dbReference>